<feature type="compositionally biased region" description="Polar residues" evidence="2">
    <location>
        <begin position="106"/>
        <end position="121"/>
    </location>
</feature>
<proteinExistence type="predicted"/>
<feature type="compositionally biased region" description="Low complexity" evidence="2">
    <location>
        <begin position="475"/>
        <end position="486"/>
    </location>
</feature>
<protein>
    <submittedName>
        <fullName evidence="6">C2H2-type domain-containing protein</fullName>
    </submittedName>
</protein>
<dbReference type="PROSITE" id="PS00028">
    <property type="entry name" value="ZINC_FINGER_C2H2_1"/>
    <property type="match status" value="2"/>
</dbReference>
<organism evidence="6">
    <name type="scientific">Rodentolepis nana</name>
    <name type="common">Dwarf tapeworm</name>
    <name type="synonym">Hymenolepis nana</name>
    <dbReference type="NCBI Taxonomy" id="102285"/>
    <lineage>
        <taxon>Eukaryota</taxon>
        <taxon>Metazoa</taxon>
        <taxon>Spiralia</taxon>
        <taxon>Lophotrochozoa</taxon>
        <taxon>Platyhelminthes</taxon>
        <taxon>Cestoda</taxon>
        <taxon>Eucestoda</taxon>
        <taxon>Cyclophyllidea</taxon>
        <taxon>Hymenolepididae</taxon>
        <taxon>Rodentolepis</taxon>
    </lineage>
</organism>
<reference evidence="4 5" key="2">
    <citation type="submission" date="2018-11" db="EMBL/GenBank/DDBJ databases">
        <authorList>
            <consortium name="Pathogen Informatics"/>
        </authorList>
    </citation>
    <scope>NUCLEOTIDE SEQUENCE [LARGE SCALE GENOMIC DNA]</scope>
</reference>
<keyword evidence="1" id="KW-0479">Metal-binding</keyword>
<feature type="region of interest" description="Disordered" evidence="2">
    <location>
        <begin position="687"/>
        <end position="706"/>
    </location>
</feature>
<feature type="compositionally biased region" description="Basic and acidic residues" evidence="2">
    <location>
        <begin position="447"/>
        <end position="459"/>
    </location>
</feature>
<keyword evidence="1" id="KW-0862">Zinc</keyword>
<feature type="compositionally biased region" description="Polar residues" evidence="2">
    <location>
        <begin position="982"/>
        <end position="992"/>
    </location>
</feature>
<feature type="region of interest" description="Disordered" evidence="2">
    <location>
        <begin position="796"/>
        <end position="848"/>
    </location>
</feature>
<dbReference type="OrthoDB" id="6248854at2759"/>
<dbReference type="EMBL" id="UZAE01012708">
    <property type="protein sequence ID" value="VDO06309.1"/>
    <property type="molecule type" value="Genomic_DNA"/>
</dbReference>
<feature type="compositionally biased region" description="Polar residues" evidence="2">
    <location>
        <begin position="960"/>
        <end position="969"/>
    </location>
</feature>
<keyword evidence="5" id="KW-1185">Reference proteome</keyword>
<dbReference type="AlphaFoldDB" id="A0A158QIN1"/>
<feature type="region of interest" description="Disordered" evidence="2">
    <location>
        <begin position="560"/>
        <end position="587"/>
    </location>
</feature>
<feature type="region of interest" description="Disordered" evidence="2">
    <location>
        <begin position="97"/>
        <end position="527"/>
    </location>
</feature>
<dbReference type="Gene3D" id="3.30.160.60">
    <property type="entry name" value="Classic Zinc Finger"/>
    <property type="match status" value="1"/>
</dbReference>
<keyword evidence="1" id="KW-0863">Zinc-finger</keyword>
<feature type="compositionally biased region" description="Basic residues" evidence="2">
    <location>
        <begin position="403"/>
        <end position="416"/>
    </location>
</feature>
<dbReference type="Proteomes" id="UP000278807">
    <property type="component" value="Unassembled WGS sequence"/>
</dbReference>
<sequence length="1270" mass="138642">MSKSNGKSRKSLVSLKGAGPLGCGICHMQFPTPDERIQHARDKHNVHKSKFPCTACNITGFSVLNNLKHHIRAKCLGVGWEERFINKSDADLASSELNDGNEKQLKCNQSKSLSLDSNKALEQNRRPSLRSSKPEKPENCGASTQGDSAAFSGSLPSRKRRMSDAAEKPLKIPSKKLKSDENVPKNKGEQLESTQNDKIVMRRTRHNSSIDTKQFVSKLTKSRKTSSLSHENLVRDTTDKNSIEDLNTEPGDEHTRAKAGPSNLAHISKKPESKSFDRTLPLRKRRISSKIPNKKLKSGETDDMASKEEPEHAIKSVPAESMSTVPGKNLENYSFPDTGAMEKTKANSSNKVESGFSRSTSQKLQNYGKSPPDVQESGKESILDSISTSHEAASSLGDIFSSRSRRVVTKIPKKNSKSIESQFIDCEERNRKQEQESESKLMSSESISKDKSGNDDKQDQPCASERLSPMTQTRSGSSSVVSSGVSKATKERLKKSRIISVEPSDQKGILPSNDLSEIDNDAKSSNRMLSTSKGKFAVDVKKSPSHFHSTISNSIKRAKKGGPWKIRSEKEDPSNIPVKKSHSPHVHKSLVRAASLKTKKLPEYFKDSVQKDCKKRYSMDSAGASCESLSNDNTIPTNAIGVSHLESIAEEKAVSPSSTKESKSKSVSKESLELLKQADSNIMVSCGEMRDSSKSSKECQQSEAEAISKVTGENIEIHIASKDMESASALASTSDFRKRLNSTMSGKRAKGIVKGHQNSSSTSPKAKEPAALESADTSLDAKRLELKRLRESLGLDFSHTPRSTSSSVSSNASGSSALGSPQTPKTTFDGLNLLKSSQSTPNPSTQLTVITPKVAEKFALLDWDSFIAKASSKSRTPTVQTETSKKLKTLVDMKIKKIVSPKTPTVSTVEEKSVTGPLSEETGNSLENTEKAAVSNTPESPSKPSKETKSRLHDCDAELSTGNNFSAASGSPLISEKPSPKSKANTPKNSKSGVKEKDTKSSTKVSAEDISLNSEMSTGSKIPELAEETQMEVETDSAVQDKQITVSPLDYKASLLLKSFQSLLIFFIVLQEIDDSHDVVKNDDESSESTVPCYGESSIASDSDRESGQNAKMSMLSCPVCHVGGFATKAELKVHLTISCREEEPQKKKVIKKRKRPIEWYCPGCPRSFGPFESAKALLDHLPTCHIKRAAFLNGESKTGKGKGRHFQLDPKDLPFWPAPLPTTPVTYGCPVCGCFFATASRLDQHRSEADHFHVVGRFLNTNGHFKYSK</sequence>
<feature type="compositionally biased region" description="Basic and acidic residues" evidence="2">
    <location>
        <begin position="426"/>
        <end position="439"/>
    </location>
</feature>
<evidence type="ECO:0000259" key="3">
    <source>
        <dbReference type="PROSITE" id="PS50157"/>
    </source>
</evidence>
<feature type="region of interest" description="Disordered" evidence="2">
    <location>
        <begin position="651"/>
        <end position="671"/>
    </location>
</feature>
<evidence type="ECO:0000313" key="6">
    <source>
        <dbReference type="WBParaSite" id="HNAJ_0000968501-mRNA-1"/>
    </source>
</evidence>
<feature type="compositionally biased region" description="Low complexity" evidence="2">
    <location>
        <begin position="798"/>
        <end position="821"/>
    </location>
</feature>
<feature type="compositionally biased region" description="Basic and acidic residues" evidence="2">
    <location>
        <begin position="944"/>
        <end position="956"/>
    </location>
</feature>
<reference evidence="6" key="1">
    <citation type="submission" date="2016-04" db="UniProtKB">
        <authorList>
            <consortium name="WormBaseParasite"/>
        </authorList>
    </citation>
    <scope>IDENTIFICATION</scope>
</reference>
<feature type="compositionally biased region" description="Polar residues" evidence="2">
    <location>
        <begin position="834"/>
        <end position="848"/>
    </location>
</feature>
<gene>
    <name evidence="4" type="ORF">HNAJ_LOCUS9680</name>
</gene>
<dbReference type="InterPro" id="IPR013087">
    <property type="entry name" value="Znf_C2H2_type"/>
</dbReference>
<feature type="compositionally biased region" description="Basic and acidic residues" evidence="2">
    <location>
        <begin position="660"/>
        <end position="671"/>
    </location>
</feature>
<evidence type="ECO:0000313" key="5">
    <source>
        <dbReference type="Proteomes" id="UP000278807"/>
    </source>
</evidence>
<dbReference type="SMART" id="SM00355">
    <property type="entry name" value="ZnF_C2H2"/>
    <property type="match status" value="5"/>
</dbReference>
<dbReference type="WBParaSite" id="HNAJ_0000968501-mRNA-1">
    <property type="protein sequence ID" value="HNAJ_0000968501-mRNA-1"/>
    <property type="gene ID" value="HNAJ_0000968501"/>
</dbReference>
<evidence type="ECO:0000256" key="2">
    <source>
        <dbReference type="SAM" id="MobiDB-lite"/>
    </source>
</evidence>
<feature type="compositionally biased region" description="Basic and acidic residues" evidence="2">
    <location>
        <begin position="688"/>
        <end position="697"/>
    </location>
</feature>
<evidence type="ECO:0000256" key="1">
    <source>
        <dbReference type="PROSITE-ProRule" id="PRU00042"/>
    </source>
</evidence>
<evidence type="ECO:0000313" key="4">
    <source>
        <dbReference type="EMBL" id="VDO06309.1"/>
    </source>
</evidence>
<feature type="compositionally biased region" description="Basic and acidic residues" evidence="2">
    <location>
        <begin position="232"/>
        <end position="243"/>
    </location>
</feature>
<feature type="domain" description="C2H2-type" evidence="3">
    <location>
        <begin position="1228"/>
        <end position="1252"/>
    </location>
</feature>
<accession>A0A158QIN1</accession>
<feature type="region of interest" description="Disordered" evidence="2">
    <location>
        <begin position="900"/>
        <end position="1018"/>
    </location>
</feature>
<feature type="region of interest" description="Disordered" evidence="2">
    <location>
        <begin position="743"/>
        <end position="776"/>
    </location>
</feature>
<dbReference type="STRING" id="102285.A0A158QIN1"/>
<feature type="compositionally biased region" description="Basic and acidic residues" evidence="2">
    <location>
        <begin position="297"/>
        <end position="314"/>
    </location>
</feature>
<feature type="compositionally biased region" description="Basic and acidic residues" evidence="2">
    <location>
        <begin position="177"/>
        <end position="190"/>
    </location>
</feature>
<name>A0A158QIN1_RODNA</name>
<feature type="region of interest" description="Disordered" evidence="2">
    <location>
        <begin position="1080"/>
        <end position="1108"/>
    </location>
</feature>
<feature type="compositionally biased region" description="Polar residues" evidence="2">
    <location>
        <begin position="346"/>
        <end position="368"/>
    </location>
</feature>
<feature type="compositionally biased region" description="Basic residues" evidence="2">
    <location>
        <begin position="281"/>
        <end position="296"/>
    </location>
</feature>
<dbReference type="PROSITE" id="PS50157">
    <property type="entry name" value="ZINC_FINGER_C2H2_2"/>
    <property type="match status" value="1"/>
</dbReference>
<dbReference type="GO" id="GO:0008270">
    <property type="term" value="F:zinc ion binding"/>
    <property type="evidence" value="ECO:0007669"/>
    <property type="project" value="UniProtKB-KW"/>
</dbReference>